<proteinExistence type="predicted"/>
<sequence>MATQRPINSFKALTFDCYGTLVDWESGLYNNLQPLNEQLPASHPLRDNRLGLLRALVRHEGLVQAANPTLLYKDVLAAAYGNLAAELGVSADEAAKQNFGLGVGDWAIYPDTLDALQRLHKHFKLVILSNVDLDSFKRTLDKQFRGFPFDAVYTAQEIGSYKPDLNNFRYLIEHCDKDLGVKKEDILHTAQSLHHDHVPAKQIGLASAWIERGEEVESVMGGDPEAYADKVSYSWKFKNMKEMADAVDAAAAKSG</sequence>
<name>A0A2H2Z7P1_TRIPA</name>
<dbReference type="InterPro" id="IPR023214">
    <property type="entry name" value="HAD_sf"/>
</dbReference>
<dbReference type="GO" id="GO:0016791">
    <property type="term" value="F:phosphatase activity"/>
    <property type="evidence" value="ECO:0007669"/>
    <property type="project" value="UniProtKB-ARBA"/>
</dbReference>
<evidence type="ECO:0000313" key="2">
    <source>
        <dbReference type="EMBL" id="OTA03523.1"/>
    </source>
</evidence>
<dbReference type="EMBL" id="LFMI01000415">
    <property type="protein sequence ID" value="OTA03523.1"/>
    <property type="molecule type" value="Genomic_DNA"/>
</dbReference>
<gene>
    <name evidence="2" type="ORF">A9Z42_0039840</name>
</gene>
<dbReference type="SUPFAM" id="SSF56784">
    <property type="entry name" value="HAD-like"/>
    <property type="match status" value="1"/>
</dbReference>
<reference evidence="2 3" key="1">
    <citation type="journal article" date="2015" name="Genome Announc.">
        <title>Genome sequence and annotation of Trichoderma parareesei, the ancestor of the cellulase producer Trichoderma reesei.</title>
        <authorList>
            <person name="Yang D."/>
            <person name="Pomraning K."/>
            <person name="Kopchinskiy A."/>
            <person name="Karimi Aghcheh R."/>
            <person name="Atanasova L."/>
            <person name="Chenthamara K."/>
            <person name="Baker S.E."/>
            <person name="Zhang R."/>
            <person name="Shen Q."/>
            <person name="Freitag M."/>
            <person name="Kubicek C.P."/>
            <person name="Druzhinina I.S."/>
        </authorList>
    </citation>
    <scope>NUCLEOTIDE SEQUENCE [LARGE SCALE GENOMIC DNA]</scope>
    <source>
        <strain evidence="2 3">CBS 125925</strain>
    </source>
</reference>
<keyword evidence="3" id="KW-1185">Reference proteome</keyword>
<evidence type="ECO:0000256" key="1">
    <source>
        <dbReference type="ARBA" id="ARBA00022801"/>
    </source>
</evidence>
<comment type="caution">
    <text evidence="2">The sequence shown here is derived from an EMBL/GenBank/DDBJ whole genome shotgun (WGS) entry which is preliminary data.</text>
</comment>
<dbReference type="InterPro" id="IPR036412">
    <property type="entry name" value="HAD-like_sf"/>
</dbReference>
<organism evidence="2 3">
    <name type="scientific">Trichoderma parareesei</name>
    <name type="common">Filamentous fungus</name>
    <dbReference type="NCBI Taxonomy" id="858221"/>
    <lineage>
        <taxon>Eukaryota</taxon>
        <taxon>Fungi</taxon>
        <taxon>Dikarya</taxon>
        <taxon>Ascomycota</taxon>
        <taxon>Pezizomycotina</taxon>
        <taxon>Sordariomycetes</taxon>
        <taxon>Hypocreomycetidae</taxon>
        <taxon>Hypocreales</taxon>
        <taxon>Hypocreaceae</taxon>
        <taxon>Trichoderma</taxon>
    </lineage>
</organism>
<dbReference type="Gene3D" id="3.40.50.1000">
    <property type="entry name" value="HAD superfamily/HAD-like"/>
    <property type="match status" value="1"/>
</dbReference>
<dbReference type="PRINTS" id="PR00413">
    <property type="entry name" value="HADHALOGNASE"/>
</dbReference>
<dbReference type="Gene3D" id="1.10.150.750">
    <property type="match status" value="1"/>
</dbReference>
<dbReference type="PANTHER" id="PTHR43316">
    <property type="entry name" value="HYDROLASE, HALOACID DELAHOGENASE-RELATED"/>
    <property type="match status" value="1"/>
</dbReference>
<protein>
    <submittedName>
        <fullName evidence="2">Haloacid dehalogenase-like hydrolase</fullName>
    </submittedName>
</protein>
<keyword evidence="1" id="KW-0378">Hydrolase</keyword>
<evidence type="ECO:0000313" key="3">
    <source>
        <dbReference type="Proteomes" id="UP000219286"/>
    </source>
</evidence>
<dbReference type="Pfam" id="PF00702">
    <property type="entry name" value="Hydrolase"/>
    <property type="match status" value="1"/>
</dbReference>
<dbReference type="InterPro" id="IPR051540">
    <property type="entry name" value="S-2-haloacid_dehalogenase"/>
</dbReference>
<dbReference type="Proteomes" id="UP000219286">
    <property type="component" value="Unassembled WGS sequence"/>
</dbReference>
<dbReference type="PANTHER" id="PTHR43316:SF9">
    <property type="entry name" value="ACID DEHALOGENASE, PUTATIVE (AFU_ORTHOLOGUE AFUA_6G14460)-RELATED"/>
    <property type="match status" value="1"/>
</dbReference>
<dbReference type="InterPro" id="IPR006439">
    <property type="entry name" value="HAD-SF_hydro_IA"/>
</dbReference>
<dbReference type="OrthoDB" id="444127at2759"/>
<accession>A0A2H2Z7P1</accession>
<dbReference type="AlphaFoldDB" id="A0A2H2Z7P1"/>